<evidence type="ECO:0000256" key="3">
    <source>
        <dbReference type="ARBA" id="ARBA00006706"/>
    </source>
</evidence>
<evidence type="ECO:0000256" key="5">
    <source>
        <dbReference type="ARBA" id="ARBA00022723"/>
    </source>
</evidence>
<name>A0A100VZW7_9MYCO</name>
<dbReference type="GO" id="GO:0046872">
    <property type="term" value="F:metal ion binding"/>
    <property type="evidence" value="ECO:0007669"/>
    <property type="project" value="UniProtKB-KW"/>
</dbReference>
<comment type="cofactor">
    <cofactor evidence="1">
        <name>Mg(2+)</name>
        <dbReference type="ChEBI" id="CHEBI:18420"/>
    </cofactor>
</comment>
<dbReference type="RefSeq" id="WP_062829489.1">
    <property type="nucleotide sequence ID" value="NZ_BCSX01000024.1"/>
</dbReference>
<dbReference type="PANTHER" id="PTHR12001">
    <property type="entry name" value="GERANYLGERANYL PYROPHOSPHATE SYNTHASE"/>
    <property type="match status" value="1"/>
</dbReference>
<evidence type="ECO:0000256" key="4">
    <source>
        <dbReference type="ARBA" id="ARBA00022679"/>
    </source>
</evidence>
<keyword evidence="9" id="KW-1185">Reference proteome</keyword>
<dbReference type="SFLD" id="SFLDG01017">
    <property type="entry name" value="Polyprenyl_Transferase_Like"/>
    <property type="match status" value="1"/>
</dbReference>
<accession>A0A100VZW7</accession>
<dbReference type="PANTHER" id="PTHR12001:SF85">
    <property type="entry name" value="SHORT CHAIN ISOPRENYL DIPHOSPHATE SYNTHASE"/>
    <property type="match status" value="1"/>
</dbReference>
<reference evidence="9" key="2">
    <citation type="submission" date="2016-02" db="EMBL/GenBank/DDBJ databases">
        <title>Draft genome sequence of five rapidly growing Mycobacterium species.</title>
        <authorList>
            <person name="Katahira K."/>
            <person name="Gotou Y."/>
            <person name="Iida K."/>
            <person name="Ogura Y."/>
            <person name="Hayashi T."/>
        </authorList>
    </citation>
    <scope>NUCLEOTIDE SEQUENCE [LARGE SCALE GENOMIC DNA]</scope>
    <source>
        <strain evidence="9">JCM15654</strain>
    </source>
</reference>
<keyword evidence="6" id="KW-0460">Magnesium</keyword>
<dbReference type="SFLD" id="SFLDS00005">
    <property type="entry name" value="Isoprenoid_Synthase_Type_I"/>
    <property type="match status" value="1"/>
</dbReference>
<evidence type="ECO:0000256" key="7">
    <source>
        <dbReference type="RuleBase" id="RU004466"/>
    </source>
</evidence>
<evidence type="ECO:0000313" key="8">
    <source>
        <dbReference type="EMBL" id="GAS89069.1"/>
    </source>
</evidence>
<dbReference type="PROSITE" id="PS00723">
    <property type="entry name" value="POLYPRENYL_SYNTHASE_1"/>
    <property type="match status" value="1"/>
</dbReference>
<dbReference type="InterPro" id="IPR008949">
    <property type="entry name" value="Isoprenoid_synthase_dom_sf"/>
</dbReference>
<dbReference type="Proteomes" id="UP000069620">
    <property type="component" value="Unassembled WGS sequence"/>
</dbReference>
<dbReference type="SUPFAM" id="SSF48576">
    <property type="entry name" value="Terpenoid synthases"/>
    <property type="match status" value="1"/>
</dbReference>
<gene>
    <name evidence="8" type="ORF">RMCB_3165</name>
</gene>
<evidence type="ECO:0000256" key="6">
    <source>
        <dbReference type="ARBA" id="ARBA00022842"/>
    </source>
</evidence>
<protein>
    <submittedName>
        <fullName evidence="8">Geranylgeranyl pyrophosphate synthase</fullName>
    </submittedName>
</protein>
<comment type="caution">
    <text evidence="8">The sequence shown here is derived from an EMBL/GenBank/DDBJ whole genome shotgun (WGS) entry which is preliminary data.</text>
</comment>
<dbReference type="GO" id="GO:0008299">
    <property type="term" value="P:isoprenoid biosynthetic process"/>
    <property type="evidence" value="ECO:0007669"/>
    <property type="project" value="InterPro"/>
</dbReference>
<dbReference type="STRING" id="146020.RMCB_3165"/>
<comment type="pathway">
    <text evidence="2">Isoprenoid biosynthesis.</text>
</comment>
<evidence type="ECO:0000256" key="1">
    <source>
        <dbReference type="ARBA" id="ARBA00001946"/>
    </source>
</evidence>
<dbReference type="PROSITE" id="PS00444">
    <property type="entry name" value="POLYPRENYL_SYNTHASE_2"/>
    <property type="match status" value="1"/>
</dbReference>
<comment type="similarity">
    <text evidence="3 7">Belongs to the FPP/GGPP synthase family.</text>
</comment>
<dbReference type="AlphaFoldDB" id="A0A100VZW7"/>
<evidence type="ECO:0000256" key="2">
    <source>
        <dbReference type="ARBA" id="ARBA00005128"/>
    </source>
</evidence>
<dbReference type="CDD" id="cd00685">
    <property type="entry name" value="Trans_IPPS_HT"/>
    <property type="match status" value="1"/>
</dbReference>
<dbReference type="OrthoDB" id="4497239at2"/>
<keyword evidence="5" id="KW-0479">Metal-binding</keyword>
<sequence>MSSVTDRDELIAVVEDRLRGVGKLVRRSMLDALPEGEPAQWLYTPMREYPARPGKALRPALCISAGRAFGADADDLLGLAVAIELLHNAFLVHDDIADGSEMRRGRPTLSAAYGVAAALNAGDGLAVVAGQVLRKAVRRLDRDLADLIWAEFDTMAMRTLEGQATEVGWRLDSVDNLVPEDYLNLIMHKTCWYTTIHPLRVGAIVGSGGTVELGPLVRFGFHFGAAFQIRDDLLNLIGDEETYGKEILGDLYEGKRTLPLVHLISVADAADKTLVRQFLSLSRQQRSPEMVRTVRAMMDHYGSIAFTAEFAEGILLVAEEYFEQAFADAQPGPDLDFLRALVPYVWARWR</sequence>
<dbReference type="EMBL" id="BCSX01000024">
    <property type="protein sequence ID" value="GAS89069.1"/>
    <property type="molecule type" value="Genomic_DNA"/>
</dbReference>
<dbReference type="Pfam" id="PF00348">
    <property type="entry name" value="polyprenyl_synt"/>
    <property type="match status" value="1"/>
</dbReference>
<organism evidence="8 9">
    <name type="scientific">Mycolicibacterium brisbanense</name>
    <dbReference type="NCBI Taxonomy" id="146020"/>
    <lineage>
        <taxon>Bacteria</taxon>
        <taxon>Bacillati</taxon>
        <taxon>Actinomycetota</taxon>
        <taxon>Actinomycetes</taxon>
        <taxon>Mycobacteriales</taxon>
        <taxon>Mycobacteriaceae</taxon>
        <taxon>Mycolicibacterium</taxon>
    </lineage>
</organism>
<dbReference type="InterPro" id="IPR000092">
    <property type="entry name" value="Polyprenyl_synt"/>
</dbReference>
<reference evidence="9" key="1">
    <citation type="journal article" date="2016" name="Genome Announc.">
        <title>Draft Genome Sequences of Five Rapidly Growing Mycobacterium Species, M. thermoresistibile, M. fortuitum subsp. acetamidolyticum, M. canariasense, M. brisbanense, and M. novocastrense.</title>
        <authorList>
            <person name="Katahira K."/>
            <person name="Ogura Y."/>
            <person name="Gotoh Y."/>
            <person name="Hayashi T."/>
        </authorList>
    </citation>
    <scope>NUCLEOTIDE SEQUENCE [LARGE SCALE GENOMIC DNA]</scope>
    <source>
        <strain evidence="9">JCM15654</strain>
    </source>
</reference>
<dbReference type="GO" id="GO:0004659">
    <property type="term" value="F:prenyltransferase activity"/>
    <property type="evidence" value="ECO:0007669"/>
    <property type="project" value="InterPro"/>
</dbReference>
<keyword evidence="4 7" id="KW-0808">Transferase</keyword>
<proteinExistence type="inferred from homology"/>
<evidence type="ECO:0000313" key="9">
    <source>
        <dbReference type="Proteomes" id="UP000069620"/>
    </source>
</evidence>
<dbReference type="Gene3D" id="1.10.600.10">
    <property type="entry name" value="Farnesyl Diphosphate Synthase"/>
    <property type="match status" value="1"/>
</dbReference>
<dbReference type="InterPro" id="IPR033749">
    <property type="entry name" value="Polyprenyl_synt_CS"/>
</dbReference>